<dbReference type="RefSeq" id="WP_132153463.1">
    <property type="nucleotide sequence ID" value="NZ_SLWR01000010.1"/>
</dbReference>
<proteinExistence type="predicted"/>
<evidence type="ECO:0000313" key="2">
    <source>
        <dbReference type="EMBL" id="TCO44445.1"/>
    </source>
</evidence>
<organism evidence="2 3">
    <name type="scientific">Kribbella antiqua</name>
    <dbReference type="NCBI Taxonomy" id="2512217"/>
    <lineage>
        <taxon>Bacteria</taxon>
        <taxon>Bacillati</taxon>
        <taxon>Actinomycetota</taxon>
        <taxon>Actinomycetes</taxon>
        <taxon>Propionibacteriales</taxon>
        <taxon>Kribbellaceae</taxon>
        <taxon>Kribbella</taxon>
    </lineage>
</organism>
<keyword evidence="1" id="KW-0812">Transmembrane</keyword>
<keyword evidence="3" id="KW-1185">Reference proteome</keyword>
<dbReference type="Proteomes" id="UP000295573">
    <property type="component" value="Unassembled WGS sequence"/>
</dbReference>
<feature type="transmembrane region" description="Helical" evidence="1">
    <location>
        <begin position="72"/>
        <end position="92"/>
    </location>
</feature>
<sequence>MSVLERVSAETRRSTGWLIPVAANLLVDDLAPGSGELVARTTQFWYGGLGLAGVLVGVLWQWFSPRELAERLLLAGGAFPVVCVLFLLPVDETHEDRYALYFCLGIVAGLVLATWWQRVRAAKSAGQSPGT</sequence>
<comment type="caution">
    <text evidence="2">The sequence shown here is derived from an EMBL/GenBank/DDBJ whole genome shotgun (WGS) entry which is preliminary data.</text>
</comment>
<evidence type="ECO:0000256" key="1">
    <source>
        <dbReference type="SAM" id="Phobius"/>
    </source>
</evidence>
<keyword evidence="1" id="KW-1133">Transmembrane helix</keyword>
<dbReference type="OrthoDB" id="9927375at2"/>
<evidence type="ECO:0000313" key="3">
    <source>
        <dbReference type="Proteomes" id="UP000295573"/>
    </source>
</evidence>
<accession>A0A4R2IP02</accession>
<name>A0A4R2IP02_9ACTN</name>
<reference evidence="2 3" key="1">
    <citation type="journal article" date="2015" name="Stand. Genomic Sci.">
        <title>Genomic Encyclopedia of Bacterial and Archaeal Type Strains, Phase III: the genomes of soil and plant-associated and newly described type strains.</title>
        <authorList>
            <person name="Whitman W.B."/>
            <person name="Woyke T."/>
            <person name="Klenk H.P."/>
            <person name="Zhou Y."/>
            <person name="Lilburn T.G."/>
            <person name="Beck B.J."/>
            <person name="De Vos P."/>
            <person name="Vandamme P."/>
            <person name="Eisen J.A."/>
            <person name="Garrity G."/>
            <person name="Hugenholtz P."/>
            <person name="Kyrpides N.C."/>
        </authorList>
    </citation>
    <scope>NUCLEOTIDE SEQUENCE [LARGE SCALE GENOMIC DNA]</scope>
    <source>
        <strain evidence="2 3">VKM Ac-2541</strain>
    </source>
</reference>
<feature type="transmembrane region" description="Helical" evidence="1">
    <location>
        <begin position="98"/>
        <end position="116"/>
    </location>
</feature>
<dbReference type="AlphaFoldDB" id="A0A4R2IP02"/>
<feature type="transmembrane region" description="Helical" evidence="1">
    <location>
        <begin position="44"/>
        <end position="63"/>
    </location>
</feature>
<gene>
    <name evidence="2" type="ORF">EV646_110159</name>
</gene>
<dbReference type="EMBL" id="SLWR01000010">
    <property type="protein sequence ID" value="TCO44445.1"/>
    <property type="molecule type" value="Genomic_DNA"/>
</dbReference>
<protein>
    <submittedName>
        <fullName evidence="2">Uncharacterized protein</fullName>
    </submittedName>
</protein>
<keyword evidence="1" id="KW-0472">Membrane</keyword>